<evidence type="ECO:0000259" key="4">
    <source>
        <dbReference type="Pfam" id="PF01464"/>
    </source>
</evidence>
<dbReference type="Gene3D" id="1.10.530.10">
    <property type="match status" value="1"/>
</dbReference>
<dbReference type="HOGENOM" id="CLU_052471_1_0_4"/>
<dbReference type="EMBL" id="AP014568">
    <property type="protein sequence ID" value="BAO81427.1"/>
    <property type="molecule type" value="Genomic_DNA"/>
</dbReference>
<dbReference type="PANTHER" id="PTHR37423">
    <property type="entry name" value="SOLUBLE LYTIC MUREIN TRANSGLYCOSYLASE-RELATED"/>
    <property type="match status" value="1"/>
</dbReference>
<feature type="chain" id="PRO_5001584949" evidence="3">
    <location>
        <begin position="23"/>
        <end position="300"/>
    </location>
</feature>
<accession>A0A060NJ21</accession>
<comment type="similarity">
    <text evidence="1">Belongs to the transglycosylase Slt family.</text>
</comment>
<feature type="domain" description="Transglycosylase SLT" evidence="4">
    <location>
        <begin position="103"/>
        <end position="178"/>
    </location>
</feature>
<feature type="region of interest" description="Disordered" evidence="2">
    <location>
        <begin position="220"/>
        <end position="300"/>
    </location>
</feature>
<dbReference type="CDD" id="cd00254">
    <property type="entry name" value="LT-like"/>
    <property type="match status" value="1"/>
</dbReference>
<dbReference type="InterPro" id="IPR023346">
    <property type="entry name" value="Lysozyme-like_dom_sf"/>
</dbReference>
<evidence type="ECO:0000256" key="1">
    <source>
        <dbReference type="ARBA" id="ARBA00007734"/>
    </source>
</evidence>
<dbReference type="Pfam" id="PF01464">
    <property type="entry name" value="SLT"/>
    <property type="match status" value="1"/>
</dbReference>
<gene>
    <name evidence="5" type="ORF">SRAA_1573</name>
</gene>
<evidence type="ECO:0000256" key="2">
    <source>
        <dbReference type="SAM" id="MobiDB-lite"/>
    </source>
</evidence>
<keyword evidence="6" id="KW-1185">Reference proteome</keyword>
<dbReference type="STRING" id="1458425.SRAA_1573"/>
<reference evidence="5 6" key="1">
    <citation type="journal article" date="2014" name="Nat. Commun.">
        <title>Physiological and genomic features of highly alkaliphilic hydrogen-utilizing Betaproteobacteria from a continental serpentinizing site.</title>
        <authorList>
            <person name="Suzuki S."/>
            <person name="Kuenen J.G."/>
            <person name="Schipper K."/>
            <person name="van der Velde S."/>
            <person name="Ishii S."/>
            <person name="Wu A."/>
            <person name="Sorokin D.Y."/>
            <person name="Tenney A."/>
            <person name="Meng X.Y."/>
            <person name="Morrill P.L."/>
            <person name="Kamagata Y."/>
            <person name="Muyzer G."/>
            <person name="Nealson K.H."/>
        </authorList>
    </citation>
    <scope>NUCLEOTIDE SEQUENCE [LARGE SCALE GENOMIC DNA]</scope>
    <source>
        <strain evidence="5 6">A1</strain>
    </source>
</reference>
<sequence>MLRLTRGSLVLLGLLLALAAFALATQPQLRDGIESRALAWLLERQMSAFGVAVDPQAIDRVTVSDPQALPDEQERVANWLSRKYRVAKEPMSALVAEAFVVGKQLDLDPKLILAVMAMESRFNPFAASPVGAQGLMQVMTRVHSAKLEDFGGNMAVFDPLTNLRVGAMILRDTIRRSGSIEGGLRLYVGAVSTDGRWYIDRVLSERDRLHRVAAGQNVGFNAPQRRTGLSTASASNPPAVSEAAQMQAPARESDAVAPASMEHPPIPAAEQAAKAPPVSPSPEPVQRLDTPYPGTPYPAA</sequence>
<dbReference type="KEGG" id="cbaa:SRAA_1573"/>
<evidence type="ECO:0000256" key="3">
    <source>
        <dbReference type="SAM" id="SignalP"/>
    </source>
</evidence>
<feature type="signal peptide" evidence="3">
    <location>
        <begin position="1"/>
        <end position="22"/>
    </location>
</feature>
<dbReference type="AlphaFoldDB" id="A0A060NJ21"/>
<keyword evidence="3" id="KW-0732">Signal</keyword>
<dbReference type="PANTHER" id="PTHR37423:SF2">
    <property type="entry name" value="MEMBRANE-BOUND LYTIC MUREIN TRANSGLYCOSYLASE C"/>
    <property type="match status" value="1"/>
</dbReference>
<dbReference type="Proteomes" id="UP000067461">
    <property type="component" value="Chromosome"/>
</dbReference>
<dbReference type="InterPro" id="IPR008258">
    <property type="entry name" value="Transglycosylase_SLT_dom_1"/>
</dbReference>
<dbReference type="SUPFAM" id="SSF53955">
    <property type="entry name" value="Lysozyme-like"/>
    <property type="match status" value="1"/>
</dbReference>
<organism evidence="5 6">
    <name type="scientific">Serpentinimonas raichei</name>
    <dbReference type="NCBI Taxonomy" id="1458425"/>
    <lineage>
        <taxon>Bacteria</taxon>
        <taxon>Pseudomonadati</taxon>
        <taxon>Pseudomonadota</taxon>
        <taxon>Betaproteobacteria</taxon>
        <taxon>Burkholderiales</taxon>
        <taxon>Comamonadaceae</taxon>
        <taxon>Serpentinimonas</taxon>
    </lineage>
</organism>
<feature type="compositionally biased region" description="Polar residues" evidence="2">
    <location>
        <begin position="227"/>
        <end position="238"/>
    </location>
</feature>
<evidence type="ECO:0000313" key="6">
    <source>
        <dbReference type="Proteomes" id="UP000067461"/>
    </source>
</evidence>
<protein>
    <submittedName>
        <fullName evidence="5">Soluble lytic murein transglycosylase and related regulatory protein</fullName>
    </submittedName>
</protein>
<name>A0A060NJ21_9BURK</name>
<proteinExistence type="inferred from homology"/>
<evidence type="ECO:0000313" key="5">
    <source>
        <dbReference type="EMBL" id="BAO81427.1"/>
    </source>
</evidence>